<feature type="transmembrane region" description="Helical" evidence="6">
    <location>
        <begin position="55"/>
        <end position="74"/>
    </location>
</feature>
<comment type="caution">
    <text evidence="8">The sequence shown here is derived from an EMBL/GenBank/DDBJ whole genome shotgun (WGS) entry which is preliminary data.</text>
</comment>
<dbReference type="InterPro" id="IPR011701">
    <property type="entry name" value="MFS"/>
</dbReference>
<feature type="transmembrane region" description="Helical" evidence="6">
    <location>
        <begin position="246"/>
        <end position="266"/>
    </location>
</feature>
<dbReference type="FunFam" id="1.20.1250.20:FF:000018">
    <property type="entry name" value="MFS transporter permease"/>
    <property type="match status" value="1"/>
</dbReference>
<evidence type="ECO:0000256" key="3">
    <source>
        <dbReference type="ARBA" id="ARBA00022692"/>
    </source>
</evidence>
<dbReference type="Proteomes" id="UP000547058">
    <property type="component" value="Unassembled WGS sequence"/>
</dbReference>
<dbReference type="AlphaFoldDB" id="A0A7W3FN05"/>
<feature type="transmembrane region" description="Helical" evidence="6">
    <location>
        <begin position="86"/>
        <end position="106"/>
    </location>
</feature>
<comment type="subcellular location">
    <subcellularLocation>
        <location evidence="1">Membrane</location>
        <topology evidence="1">Multi-pass membrane protein</topology>
    </subcellularLocation>
</comment>
<evidence type="ECO:0000256" key="6">
    <source>
        <dbReference type="SAM" id="Phobius"/>
    </source>
</evidence>
<feature type="transmembrane region" description="Helical" evidence="6">
    <location>
        <begin position="17"/>
        <end position="35"/>
    </location>
</feature>
<evidence type="ECO:0000256" key="4">
    <source>
        <dbReference type="ARBA" id="ARBA00022989"/>
    </source>
</evidence>
<keyword evidence="4 6" id="KW-1133">Transmembrane helix</keyword>
<reference evidence="8 9" key="1">
    <citation type="submission" date="2020-08" db="EMBL/GenBank/DDBJ databases">
        <title>Stenotrophomonas tumulicola JCM 30961.</title>
        <authorList>
            <person name="Deng Y."/>
        </authorList>
    </citation>
    <scope>NUCLEOTIDE SEQUENCE [LARGE SCALE GENOMIC DNA]</scope>
    <source>
        <strain evidence="8 9">JCM 30961</strain>
    </source>
</reference>
<keyword evidence="9" id="KW-1185">Reference proteome</keyword>
<evidence type="ECO:0000313" key="9">
    <source>
        <dbReference type="Proteomes" id="UP000547058"/>
    </source>
</evidence>
<dbReference type="InterPro" id="IPR020846">
    <property type="entry name" value="MFS_dom"/>
</dbReference>
<feature type="domain" description="Major facilitator superfamily (MFS) profile" evidence="7">
    <location>
        <begin position="21"/>
        <end position="423"/>
    </location>
</feature>
<feature type="transmembrane region" description="Helical" evidence="6">
    <location>
        <begin position="145"/>
        <end position="167"/>
    </location>
</feature>
<feature type="transmembrane region" description="Helical" evidence="6">
    <location>
        <begin position="310"/>
        <end position="331"/>
    </location>
</feature>
<evidence type="ECO:0000256" key="2">
    <source>
        <dbReference type="ARBA" id="ARBA00022448"/>
    </source>
</evidence>
<sequence length="434" mass="46128">MQANLTVDEQTALIKRLFWRLMPFVTAIYLIAIIDRQNVGFAKLQMVGHLGMTETAYGLASSLFFIGYLLLEVPSVMMQNKFGAKLWLARILGTWGAVTIALGFAHTGTAFGALRFLLGVAEAGAYPGLIFYLTLWFPKAYRVRAIAVLTLGSSLGNAIGALMGGPLLELDGVLGLHGWQWVFIATGVPAVAMMFIVLKWLPDSPARADFLKEKERQWLEKTLDEEAGGRVKGHGSFAAALVSPRVLFLSLVYTLIMISLYGVIYWTPTVVRAFGVSGSTNGLLSATPWLVTTVLLLWLPKRMEGARRSLIAMTTLSVIGLAAFVGSTLAGDNTLRFLAIVIGTPCISLLLPCFWPLPSRTLSGAQAAAGIAMISTIGSIGGFVAQNLMPWVAKVGGAPVYAMLVPAACLGALALGSAIALGRGGPTPDLAATP</sequence>
<evidence type="ECO:0000313" key="8">
    <source>
        <dbReference type="EMBL" id="MBA8682246.1"/>
    </source>
</evidence>
<protein>
    <submittedName>
        <fullName evidence="8">MFS transporter</fullName>
    </submittedName>
</protein>
<dbReference type="EMBL" id="JACGXS010000004">
    <property type="protein sequence ID" value="MBA8682246.1"/>
    <property type="molecule type" value="Genomic_DNA"/>
</dbReference>
<feature type="transmembrane region" description="Helical" evidence="6">
    <location>
        <begin position="400"/>
        <end position="421"/>
    </location>
</feature>
<dbReference type="Gene3D" id="1.20.1250.20">
    <property type="entry name" value="MFS general substrate transporter like domains"/>
    <property type="match status" value="2"/>
</dbReference>
<evidence type="ECO:0000256" key="1">
    <source>
        <dbReference type="ARBA" id="ARBA00004141"/>
    </source>
</evidence>
<proteinExistence type="predicted"/>
<accession>A0A7W3FN05</accession>
<keyword evidence="3 6" id="KW-0812">Transmembrane</keyword>
<dbReference type="SUPFAM" id="SSF103473">
    <property type="entry name" value="MFS general substrate transporter"/>
    <property type="match status" value="1"/>
</dbReference>
<feature type="transmembrane region" description="Helical" evidence="6">
    <location>
        <begin position="367"/>
        <end position="388"/>
    </location>
</feature>
<dbReference type="RefSeq" id="WP_182339374.1">
    <property type="nucleotide sequence ID" value="NZ_JACGXS010000004.1"/>
</dbReference>
<dbReference type="GO" id="GO:0016020">
    <property type="term" value="C:membrane"/>
    <property type="evidence" value="ECO:0007669"/>
    <property type="project" value="UniProtKB-SubCell"/>
</dbReference>
<feature type="transmembrane region" description="Helical" evidence="6">
    <location>
        <begin position="337"/>
        <end position="355"/>
    </location>
</feature>
<dbReference type="GO" id="GO:0022857">
    <property type="term" value="F:transmembrane transporter activity"/>
    <property type="evidence" value="ECO:0007669"/>
    <property type="project" value="InterPro"/>
</dbReference>
<dbReference type="PANTHER" id="PTHR43791:SF36">
    <property type="entry name" value="TRANSPORTER, PUTATIVE (AFU_ORTHOLOGUE AFUA_6G08340)-RELATED"/>
    <property type="match status" value="1"/>
</dbReference>
<evidence type="ECO:0000256" key="5">
    <source>
        <dbReference type="ARBA" id="ARBA00023136"/>
    </source>
</evidence>
<dbReference type="InterPro" id="IPR036259">
    <property type="entry name" value="MFS_trans_sf"/>
</dbReference>
<gene>
    <name evidence="8" type="ORF">H4O11_10550</name>
</gene>
<feature type="transmembrane region" description="Helical" evidence="6">
    <location>
        <begin position="179"/>
        <end position="201"/>
    </location>
</feature>
<dbReference type="Pfam" id="PF07690">
    <property type="entry name" value="MFS_1"/>
    <property type="match status" value="1"/>
</dbReference>
<name>A0A7W3FN05_9GAMM</name>
<evidence type="ECO:0000259" key="7">
    <source>
        <dbReference type="PROSITE" id="PS50850"/>
    </source>
</evidence>
<keyword evidence="5 6" id="KW-0472">Membrane</keyword>
<dbReference type="CDD" id="cd17319">
    <property type="entry name" value="MFS_ExuT_GudP_like"/>
    <property type="match status" value="1"/>
</dbReference>
<organism evidence="8 9">
    <name type="scientific">Stenotrophomonas tumulicola</name>
    <dbReference type="NCBI Taxonomy" id="1685415"/>
    <lineage>
        <taxon>Bacteria</taxon>
        <taxon>Pseudomonadati</taxon>
        <taxon>Pseudomonadota</taxon>
        <taxon>Gammaproteobacteria</taxon>
        <taxon>Lysobacterales</taxon>
        <taxon>Lysobacteraceae</taxon>
        <taxon>Stenotrophomonas</taxon>
    </lineage>
</organism>
<dbReference type="PROSITE" id="PS50850">
    <property type="entry name" value="MFS"/>
    <property type="match status" value="1"/>
</dbReference>
<keyword evidence="2" id="KW-0813">Transport</keyword>
<feature type="transmembrane region" description="Helical" evidence="6">
    <location>
        <begin position="112"/>
        <end position="133"/>
    </location>
</feature>
<feature type="transmembrane region" description="Helical" evidence="6">
    <location>
        <begin position="278"/>
        <end position="298"/>
    </location>
</feature>
<dbReference type="PANTHER" id="PTHR43791">
    <property type="entry name" value="PERMEASE-RELATED"/>
    <property type="match status" value="1"/>
</dbReference>